<dbReference type="EC" id="1.4.3.4" evidence="2"/>
<feature type="domain" description="Amine oxidase" evidence="1">
    <location>
        <begin position="107"/>
        <end position="183"/>
    </location>
</feature>
<dbReference type="OrthoDB" id="5980077at2759"/>
<dbReference type="SUPFAM" id="SSF51905">
    <property type="entry name" value="FAD/NAD(P)-binding domain"/>
    <property type="match status" value="1"/>
</dbReference>
<dbReference type="InterPro" id="IPR002937">
    <property type="entry name" value="Amino_oxidase"/>
</dbReference>
<proteinExistence type="predicted"/>
<dbReference type="GO" id="GO:0009063">
    <property type="term" value="P:amino acid catabolic process"/>
    <property type="evidence" value="ECO:0007669"/>
    <property type="project" value="TreeGrafter"/>
</dbReference>
<keyword evidence="3" id="KW-1185">Reference proteome</keyword>
<reference evidence="2" key="1">
    <citation type="submission" date="2021-03" db="EMBL/GenBank/DDBJ databases">
        <authorList>
            <person name="Bekaert M."/>
        </authorList>
    </citation>
    <scope>NUCLEOTIDE SEQUENCE</scope>
</reference>
<comment type="caution">
    <text evidence="2">The sequence shown here is derived from an EMBL/GenBank/DDBJ whole genome shotgun (WGS) entry which is preliminary data.</text>
</comment>
<evidence type="ECO:0000313" key="3">
    <source>
        <dbReference type="Proteomes" id="UP000683360"/>
    </source>
</evidence>
<feature type="domain" description="Amine oxidase" evidence="1">
    <location>
        <begin position="23"/>
        <end position="77"/>
    </location>
</feature>
<accession>A0A8S3QFF8</accession>
<dbReference type="PANTHER" id="PTHR10742:SF342">
    <property type="entry name" value="AMINE OXIDASE"/>
    <property type="match status" value="1"/>
</dbReference>
<gene>
    <name evidence="2" type="ORF">MEDL_9286</name>
</gene>
<keyword evidence="2" id="KW-0560">Oxidoreductase</keyword>
<sequence>MFEGNEVKQGLSGKSVLIVGAGVAGLSAAFELEKVGHSTQILELQHRVGGRTKTLRGGFSDGLHAEGGAMRIPPNHYLTNGPAFGTSLVEYLRDELGEWWTDRLHTPVDGMDTIAKNFIKPQHTNIENTTDLAKRIKFGANVRCVKKNPENKVEVTARNVMTGTDQIYTADAVIITVPLTILRQMDIDLAEDCQSYRVTSIINHQPKWFSVQEQILGERSWSRRILKN</sequence>
<name>A0A8S3QFF8_MYTED</name>
<evidence type="ECO:0000259" key="1">
    <source>
        <dbReference type="Pfam" id="PF01593"/>
    </source>
</evidence>
<dbReference type="Gene3D" id="3.90.660.10">
    <property type="match status" value="1"/>
</dbReference>
<dbReference type="Proteomes" id="UP000683360">
    <property type="component" value="Unassembled WGS sequence"/>
</dbReference>
<organism evidence="2 3">
    <name type="scientific">Mytilus edulis</name>
    <name type="common">Blue mussel</name>
    <dbReference type="NCBI Taxonomy" id="6550"/>
    <lineage>
        <taxon>Eukaryota</taxon>
        <taxon>Metazoa</taxon>
        <taxon>Spiralia</taxon>
        <taxon>Lophotrochozoa</taxon>
        <taxon>Mollusca</taxon>
        <taxon>Bivalvia</taxon>
        <taxon>Autobranchia</taxon>
        <taxon>Pteriomorphia</taxon>
        <taxon>Mytilida</taxon>
        <taxon>Mytiloidea</taxon>
        <taxon>Mytilidae</taxon>
        <taxon>Mytilinae</taxon>
        <taxon>Mytilus</taxon>
    </lineage>
</organism>
<dbReference type="InterPro" id="IPR036188">
    <property type="entry name" value="FAD/NAD-bd_sf"/>
</dbReference>
<dbReference type="EMBL" id="CAJPWZ010000473">
    <property type="protein sequence ID" value="CAG2194255.1"/>
    <property type="molecule type" value="Genomic_DNA"/>
</dbReference>
<dbReference type="GO" id="GO:0097621">
    <property type="term" value="F:monoamine oxidase activity"/>
    <property type="evidence" value="ECO:0007669"/>
    <property type="project" value="UniProtKB-EC"/>
</dbReference>
<dbReference type="Pfam" id="PF01593">
    <property type="entry name" value="Amino_oxidase"/>
    <property type="match status" value="2"/>
</dbReference>
<dbReference type="GO" id="GO:0001716">
    <property type="term" value="F:L-amino-acid oxidase activity"/>
    <property type="evidence" value="ECO:0007669"/>
    <property type="project" value="TreeGrafter"/>
</dbReference>
<dbReference type="PANTHER" id="PTHR10742">
    <property type="entry name" value="FLAVIN MONOAMINE OXIDASE"/>
    <property type="match status" value="1"/>
</dbReference>
<dbReference type="InterPro" id="IPR050281">
    <property type="entry name" value="Flavin_monoamine_oxidase"/>
</dbReference>
<dbReference type="AlphaFoldDB" id="A0A8S3QFF8"/>
<protein>
    <submittedName>
        <fullName evidence="2">MAO</fullName>
        <ecNumber evidence="2">1.4.3.4</ecNumber>
    </submittedName>
</protein>
<evidence type="ECO:0000313" key="2">
    <source>
        <dbReference type="EMBL" id="CAG2194255.1"/>
    </source>
</evidence>
<dbReference type="Gene3D" id="3.50.50.60">
    <property type="entry name" value="FAD/NAD(P)-binding domain"/>
    <property type="match status" value="2"/>
</dbReference>